<evidence type="ECO:0000313" key="3">
    <source>
        <dbReference type="EMBL" id="OXG23089.1"/>
    </source>
</evidence>
<keyword evidence="1" id="KW-0175">Coiled coil</keyword>
<feature type="compositionally biased region" description="Polar residues" evidence="2">
    <location>
        <begin position="586"/>
        <end position="598"/>
    </location>
</feature>
<gene>
    <name evidence="3" type="ORF">C361_02855</name>
</gene>
<feature type="compositionally biased region" description="Polar residues" evidence="2">
    <location>
        <begin position="16"/>
        <end position="30"/>
    </location>
</feature>
<protein>
    <recommendedName>
        <fullName evidence="5">Retrograde transport protein Dsl1 C-terminal domain-containing protein</fullName>
    </recommendedName>
</protein>
<dbReference type="PANTHER" id="PTHR12205:SF0">
    <property type="entry name" value="CENTROMERE_KINETOCHORE PROTEIN ZW10 HOMOLOG"/>
    <property type="match status" value="1"/>
</dbReference>
<dbReference type="OrthoDB" id="534815at2759"/>
<organism evidence="3 4">
    <name type="scientific">Cryptococcus neoformans Tu259-1</name>
    <dbReference type="NCBI Taxonomy" id="1230072"/>
    <lineage>
        <taxon>Eukaryota</taxon>
        <taxon>Fungi</taxon>
        <taxon>Dikarya</taxon>
        <taxon>Basidiomycota</taxon>
        <taxon>Agaricomycotina</taxon>
        <taxon>Tremellomycetes</taxon>
        <taxon>Tremellales</taxon>
        <taxon>Cryptococcaceae</taxon>
        <taxon>Cryptococcus</taxon>
        <taxon>Cryptococcus neoformans species complex</taxon>
    </lineage>
</organism>
<feature type="compositionally biased region" description="Basic and acidic residues" evidence="2">
    <location>
        <begin position="505"/>
        <end position="515"/>
    </location>
</feature>
<reference evidence="3 4" key="1">
    <citation type="submission" date="2017-06" db="EMBL/GenBank/DDBJ databases">
        <title>Global population genomics of the pathogenic fungus Cryptococcus neoformans var. grubii.</title>
        <authorList>
            <person name="Cuomo C."/>
            <person name="Litvintseva A."/>
            <person name="Chen Y."/>
            <person name="Young S."/>
            <person name="Zeng Q."/>
            <person name="Chapman S."/>
            <person name="Gujja S."/>
            <person name="Saif S."/>
            <person name="Birren B."/>
        </authorList>
    </citation>
    <scope>NUCLEOTIDE SEQUENCE [LARGE SCALE GENOMIC DNA]</scope>
    <source>
        <strain evidence="3 4">Tu259-1</strain>
    </source>
</reference>
<feature type="region of interest" description="Disordered" evidence="2">
    <location>
        <begin position="1"/>
        <end position="40"/>
    </location>
</feature>
<feature type="coiled-coil region" evidence="1">
    <location>
        <begin position="75"/>
        <end position="134"/>
    </location>
</feature>
<evidence type="ECO:0008006" key="5">
    <source>
        <dbReference type="Google" id="ProtNLM"/>
    </source>
</evidence>
<name>A0A854QFP3_CRYNE</name>
<dbReference type="GO" id="GO:0005737">
    <property type="term" value="C:cytoplasm"/>
    <property type="evidence" value="ECO:0007669"/>
    <property type="project" value="GOC"/>
</dbReference>
<dbReference type="PANTHER" id="PTHR12205">
    <property type="entry name" value="CENTROMERE/KINETOCHORE PROTEIN ZW10"/>
    <property type="match status" value="1"/>
</dbReference>
<feature type="compositionally biased region" description="Basic and acidic residues" evidence="2">
    <location>
        <begin position="629"/>
        <end position="639"/>
    </location>
</feature>
<accession>A0A854QFP3</accession>
<dbReference type="AlphaFoldDB" id="A0A854QFP3"/>
<comment type="caution">
    <text evidence="3">The sequence shown here is derived from an EMBL/GenBank/DDBJ whole genome shotgun (WGS) entry which is preliminary data.</text>
</comment>
<dbReference type="GO" id="GO:0007094">
    <property type="term" value="P:mitotic spindle assembly checkpoint signaling"/>
    <property type="evidence" value="ECO:0007669"/>
    <property type="project" value="TreeGrafter"/>
</dbReference>
<dbReference type="EMBL" id="AMKT01000037">
    <property type="protein sequence ID" value="OXG23089.1"/>
    <property type="molecule type" value="Genomic_DNA"/>
</dbReference>
<feature type="region of interest" description="Disordered" evidence="2">
    <location>
        <begin position="502"/>
        <end position="738"/>
    </location>
</feature>
<feature type="compositionally biased region" description="Low complexity" evidence="2">
    <location>
        <begin position="680"/>
        <end position="701"/>
    </location>
</feature>
<evidence type="ECO:0000256" key="2">
    <source>
        <dbReference type="SAM" id="MobiDB-lite"/>
    </source>
</evidence>
<dbReference type="Proteomes" id="UP000199727">
    <property type="component" value="Unassembled WGS sequence"/>
</dbReference>
<dbReference type="GO" id="GO:0006888">
    <property type="term" value="P:endoplasmic reticulum to Golgi vesicle-mediated transport"/>
    <property type="evidence" value="ECO:0007669"/>
    <property type="project" value="TreeGrafter"/>
</dbReference>
<evidence type="ECO:0000256" key="1">
    <source>
        <dbReference type="SAM" id="Coils"/>
    </source>
</evidence>
<proteinExistence type="predicted"/>
<sequence>MFPVPSHLPRSGGKHISSQAEAEVNAQGNQPAVEAQSEQEQSKVLDLLEPLLRLPLNNDDKQNKEHKRNVTRWNVDEIRKVKKNLENAIEENKTKTHEILMNNLPSISSHIQISSNLCSDFAELKVKLKELESQVDVSDPATSFMPPLLSLLNRHFSSISSRDTSQGHIAALKALKARVERVRKLEEAVWAGQGLEGWVVDSVSSARKWTGAEANEVALDGLEGTIICKALEEKESVLRALLRDQLVDGFKRAVVVQKDGVKLDVRQEIRLSNPNASRPNYLQTTTASPYPLSSLYKALSSLSLLPNLLQALQIQLLTTIILPIVSSRRRIRVSSSSGISSLKSDQVSGGIEDQEVLTGLKEALDFTSRTLYPEEADTPEREPFVRAIAVKTLESLLDHLVIPSIPSSPSSIPGWLNLIISSVAIEDAVLPVSSVNDQLHHSRPLKTFWEKQTGKEYANKRRYDTADLVRMLVLKGWGRWEGVEKTREKEITVVVEVELNDDEDQPLKERSKEEDEAREDEGDGWGFGETSEDQIEQAGVKEVNQDNAEEAEDGWGFNEESIPPMSSADQAPQEEDEASGWDLDVTTHSSLPDSSFSLPQVDPSTEIEARIEHTPEPQPRPESQPEIQQEFKPEPEPEHVSASAPTSVPTKPPREAKRLGKKVAKKSKTEEYDPWDQPFDNDNSLSASTSSLSNSTQALSAEAPPNNDIAPIKKPAREAKKLGKKVGKRTNKEEERDFWDADIPAEDLGGGENSLYHTAGALGDKVENGGGGNGDGRRWDDDLTLTSPQTTAAAMPSSPQKRKRTELREEKKVIEEKYLVSTACEKLLDIGRGLLEELEELQSSSYASPSFTFDSTSPIILQSLTDIFSLYRALLPIRYAQQLQEVPAITMQAYNDGNYLAEQLASFALPTSSTLSLHDEITRLTALSEHIYEDFLKNQREGVDEERDIPKGLEGAADYSI</sequence>
<evidence type="ECO:0000313" key="4">
    <source>
        <dbReference type="Proteomes" id="UP000199727"/>
    </source>
</evidence>
<feature type="region of interest" description="Disordered" evidence="2">
    <location>
        <begin position="766"/>
        <end position="807"/>
    </location>
</feature>
<dbReference type="GO" id="GO:1990423">
    <property type="term" value="C:RZZ complex"/>
    <property type="evidence" value="ECO:0007669"/>
    <property type="project" value="TreeGrafter"/>
</dbReference>